<dbReference type="EMBL" id="JAOTPO010000002">
    <property type="protein sequence ID" value="MDE5412541.1"/>
    <property type="molecule type" value="Genomic_DNA"/>
</dbReference>
<keyword evidence="1 3" id="KW-0378">Hydrolase</keyword>
<dbReference type="InterPro" id="IPR005754">
    <property type="entry name" value="Sortase"/>
</dbReference>
<dbReference type="Proteomes" id="UP001148125">
    <property type="component" value="Unassembled WGS sequence"/>
</dbReference>
<dbReference type="InterPro" id="IPR009835">
    <property type="entry name" value="SrtB"/>
</dbReference>
<dbReference type="NCBIfam" id="TIGR03064">
    <property type="entry name" value="sortase_srtB"/>
    <property type="match status" value="1"/>
</dbReference>
<dbReference type="Pfam" id="PF04203">
    <property type="entry name" value="Sortase"/>
    <property type="match status" value="1"/>
</dbReference>
<feature type="transmembrane region" description="Helical" evidence="2">
    <location>
        <begin position="6"/>
        <end position="27"/>
    </location>
</feature>
<dbReference type="EC" id="3.4.22.71" evidence="3"/>
<dbReference type="RefSeq" id="WP_275117173.1">
    <property type="nucleotide sequence ID" value="NZ_JAOTPO010000002.1"/>
</dbReference>
<reference evidence="3" key="1">
    <citation type="submission" date="2024-05" db="EMBL/GenBank/DDBJ databases">
        <title>Alkalihalobacillus sp. strain MEB203 novel alkaliphilic bacterium from Lonar Lake, India.</title>
        <authorList>
            <person name="Joshi A."/>
            <person name="Thite S."/>
            <person name="Mengade P."/>
        </authorList>
    </citation>
    <scope>NUCLEOTIDE SEQUENCE</scope>
    <source>
        <strain evidence="3">MEB 203</strain>
    </source>
</reference>
<evidence type="ECO:0000313" key="4">
    <source>
        <dbReference type="Proteomes" id="UP001148125"/>
    </source>
</evidence>
<keyword evidence="2" id="KW-1133">Transmembrane helix</keyword>
<comment type="caution">
    <text evidence="3">The sequence shown here is derived from an EMBL/GenBank/DDBJ whole genome shotgun (WGS) entry which is preliminary data.</text>
</comment>
<sequence>MNVRRIIIGISVSIFIFSMFHILDYFYGSYENQRMYAAVQETFTDSLPKAEMVNRHLETQEQPLIRERFLPLLEINEDTVGWITVPNTSIDYPIVQTKDNDYYLDHNFQHSKSDAGSIFMDFRNAPDLSDRHSIIYGHHMRDGSMFKGLINYQDEDFFEHNRTITIQTLTEETEWEIFSAYVTATDFYYIVTDFSSDQEYLDFLELVQNKSQYQPNDVPFTHQDQLLTLSTCAYDFEDARFVVHARKIK</sequence>
<evidence type="ECO:0000313" key="3">
    <source>
        <dbReference type="EMBL" id="MDE5412541.1"/>
    </source>
</evidence>
<dbReference type="InterPro" id="IPR023365">
    <property type="entry name" value="Sortase_dom-sf"/>
</dbReference>
<dbReference type="SUPFAM" id="SSF63817">
    <property type="entry name" value="Sortase"/>
    <property type="match status" value="1"/>
</dbReference>
<name>A0ABT5VAP3_9BACI</name>
<organism evidence="3 4">
    <name type="scientific">Alkalihalobacterium chitinilyticum</name>
    <dbReference type="NCBI Taxonomy" id="2980103"/>
    <lineage>
        <taxon>Bacteria</taxon>
        <taxon>Bacillati</taxon>
        <taxon>Bacillota</taxon>
        <taxon>Bacilli</taxon>
        <taxon>Bacillales</taxon>
        <taxon>Bacillaceae</taxon>
        <taxon>Alkalihalobacterium</taxon>
    </lineage>
</organism>
<keyword evidence="4" id="KW-1185">Reference proteome</keyword>
<protein>
    <submittedName>
        <fullName evidence="3">Class B sortase</fullName>
        <ecNumber evidence="3">3.4.22.71</ecNumber>
    </submittedName>
</protein>
<dbReference type="GO" id="GO:0016787">
    <property type="term" value="F:hydrolase activity"/>
    <property type="evidence" value="ECO:0007669"/>
    <property type="project" value="UniProtKB-KW"/>
</dbReference>
<evidence type="ECO:0000256" key="2">
    <source>
        <dbReference type="SAM" id="Phobius"/>
    </source>
</evidence>
<dbReference type="CDD" id="cd05826">
    <property type="entry name" value="Sortase_B"/>
    <property type="match status" value="1"/>
</dbReference>
<keyword evidence="2" id="KW-0812">Transmembrane</keyword>
<evidence type="ECO:0000256" key="1">
    <source>
        <dbReference type="ARBA" id="ARBA00022801"/>
    </source>
</evidence>
<keyword evidence="2" id="KW-0472">Membrane</keyword>
<gene>
    <name evidence="3" type="primary">srtB</name>
    <name evidence="3" type="ORF">N7Z68_04025</name>
</gene>
<proteinExistence type="predicted"/>
<accession>A0ABT5VAP3</accession>
<dbReference type="Gene3D" id="2.40.260.10">
    <property type="entry name" value="Sortase"/>
    <property type="match status" value="1"/>
</dbReference>